<dbReference type="PANTHER" id="PTHR31264">
    <property type="entry name" value="OS07G0554500 PROTEIN-RELATED"/>
    <property type="match status" value="1"/>
</dbReference>
<dbReference type="EnsemblPlants" id="TraesCS7B02G427900.1">
    <property type="protein sequence ID" value="TraesCS7B02G427900.1"/>
    <property type="gene ID" value="TraesCS7B02G427900"/>
</dbReference>
<dbReference type="InterPro" id="IPR036047">
    <property type="entry name" value="F-box-like_dom_sf"/>
</dbReference>
<organism evidence="2">
    <name type="scientific">Triticum aestivum</name>
    <name type="common">Wheat</name>
    <dbReference type="NCBI Taxonomy" id="4565"/>
    <lineage>
        <taxon>Eukaryota</taxon>
        <taxon>Viridiplantae</taxon>
        <taxon>Streptophyta</taxon>
        <taxon>Embryophyta</taxon>
        <taxon>Tracheophyta</taxon>
        <taxon>Spermatophyta</taxon>
        <taxon>Magnoliopsida</taxon>
        <taxon>Liliopsida</taxon>
        <taxon>Poales</taxon>
        <taxon>Poaceae</taxon>
        <taxon>BOP clade</taxon>
        <taxon>Pooideae</taxon>
        <taxon>Triticodae</taxon>
        <taxon>Triticeae</taxon>
        <taxon>Triticinae</taxon>
        <taxon>Triticum</taxon>
    </lineage>
</organism>
<sequence length="405" mass="45704">MASPLTEIPDHLLAEIFLRLPDPADLARASAACVTFRQISTDGSFLRRFRRLHAPPLLGFLDYGRFRPALPPHPSAPAARALALAADFYFSFIDSYCHWTVQDSRDGRVLLDRDLRQHEQPPVFKDLAVCDPLHRRYVLLPPVPHGLAASLEHPFPMVSDARCKAFLVPLGKEEVAAAETTFRVILMANCKTSLAAFVFSSSTGQWQASASKVWSDLALGKHDMAEMSWVHPFILRRHFAYGCFYCDWVEFGSKKLLLLDTRKMEFSIADLPPREWNKEGGIAIVEAGEGRLGIFGFHGKTSSNLSYTVAWNKGESPSQWEVEKTIPLDSGYRYFIRDATQRYLLLIRTAALPRPSLGYPQYEYFSMDVKTLQLQRVCVKQCQPMMPGTHIYTNFTPSLLSSPTI</sequence>
<dbReference type="Gramene" id="TraesROB_scaffold_018299_01G000400.1">
    <property type="protein sequence ID" value="TraesROB_scaffold_018299_01G000400.1"/>
    <property type="gene ID" value="TraesROB_scaffold_018299_01G000400"/>
</dbReference>
<dbReference type="STRING" id="4565.A0A3B6SNU8"/>
<dbReference type="PANTHER" id="PTHR31264:SF9">
    <property type="entry name" value="F-BOX DOMAIN-CONTAINING PROTEIN"/>
    <property type="match status" value="1"/>
</dbReference>
<proteinExistence type="predicted"/>
<keyword evidence="3" id="KW-1185">Reference proteome</keyword>
<evidence type="ECO:0000259" key="1">
    <source>
        <dbReference type="SMART" id="SM00256"/>
    </source>
</evidence>
<name>A0A3B6SNU8_WHEAT</name>
<reference evidence="2" key="1">
    <citation type="submission" date="2018-08" db="EMBL/GenBank/DDBJ databases">
        <authorList>
            <person name="Rossello M."/>
        </authorList>
    </citation>
    <scope>NUCLEOTIDE SEQUENCE [LARGE SCALE GENOMIC DNA]</scope>
    <source>
        <strain evidence="2">cv. Chinese Spring</strain>
    </source>
</reference>
<dbReference type="Gramene" id="TraesCAD_scaffold_015721_01G000100.1">
    <property type="protein sequence ID" value="TraesCAD_scaffold_015721_01G000100.1"/>
    <property type="gene ID" value="TraesCAD_scaffold_015721_01G000100"/>
</dbReference>
<dbReference type="OMA" id="PPREWNK"/>
<dbReference type="Gramene" id="TraesCLE_scaffold_038050_01G000100.1">
    <property type="protein sequence ID" value="TraesCLE_scaffold_038050_01G000100.1"/>
    <property type="gene ID" value="TraesCLE_scaffold_038050_01G000100"/>
</dbReference>
<dbReference type="SUPFAM" id="SSF81383">
    <property type="entry name" value="F-box domain"/>
    <property type="match status" value="1"/>
</dbReference>
<reference evidence="2" key="2">
    <citation type="submission" date="2018-10" db="UniProtKB">
        <authorList>
            <consortium name="EnsemblPlants"/>
        </authorList>
    </citation>
    <scope>IDENTIFICATION</scope>
</reference>
<dbReference type="Gene3D" id="1.20.1280.50">
    <property type="match status" value="1"/>
</dbReference>
<dbReference type="Pfam" id="PF12937">
    <property type="entry name" value="F-box-like"/>
    <property type="match status" value="1"/>
</dbReference>
<feature type="domain" description="F-box" evidence="1">
    <location>
        <begin position="8"/>
        <end position="49"/>
    </location>
</feature>
<dbReference type="Gramene" id="TraesCS7B02G427900.1">
    <property type="protein sequence ID" value="TraesCS7B02G427900.1"/>
    <property type="gene ID" value="TraesCS7B02G427900"/>
</dbReference>
<dbReference type="SMART" id="SM00256">
    <property type="entry name" value="FBOX"/>
    <property type="match status" value="1"/>
</dbReference>
<evidence type="ECO:0000313" key="3">
    <source>
        <dbReference type="Proteomes" id="UP000019116"/>
    </source>
</evidence>
<dbReference type="AlphaFoldDB" id="A0A3B6SNU8"/>
<dbReference type="Gramene" id="TraesCS7B03G1155800.1">
    <property type="protein sequence ID" value="TraesCS7B03G1155800.1.CDS"/>
    <property type="gene ID" value="TraesCS7B03G1155800"/>
</dbReference>
<dbReference type="Gramene" id="TraesWEE_scaffold_034358_01G000400.1">
    <property type="protein sequence ID" value="TraesWEE_scaffold_034358_01G000400.1"/>
    <property type="gene ID" value="TraesWEE_scaffold_034358_01G000400"/>
</dbReference>
<protein>
    <recommendedName>
        <fullName evidence="1">F-box domain-containing protein</fullName>
    </recommendedName>
</protein>
<dbReference type="Proteomes" id="UP000019116">
    <property type="component" value="Chromosome 7B"/>
</dbReference>
<dbReference type="InterPro" id="IPR001810">
    <property type="entry name" value="F-box_dom"/>
</dbReference>
<accession>A0A3B6SNU8</accession>
<evidence type="ECO:0000313" key="2">
    <source>
        <dbReference type="EnsemblPlants" id="TraesCS7B02G427900.1"/>
    </source>
</evidence>